<dbReference type="Gene3D" id="1.10.110.10">
    <property type="entry name" value="Plant lipid-transfer and hydrophobic proteins"/>
    <property type="match status" value="1"/>
</dbReference>
<dbReference type="CDD" id="cd04660">
    <property type="entry name" value="nsLTP_like"/>
    <property type="match status" value="1"/>
</dbReference>
<dbReference type="GO" id="GO:0009627">
    <property type="term" value="P:systemic acquired resistance"/>
    <property type="evidence" value="ECO:0007669"/>
    <property type="project" value="InterPro"/>
</dbReference>
<organism evidence="3 4">
    <name type="scientific">Canna indica</name>
    <name type="common">Indian-shot</name>
    <dbReference type="NCBI Taxonomy" id="4628"/>
    <lineage>
        <taxon>Eukaryota</taxon>
        <taxon>Viridiplantae</taxon>
        <taxon>Streptophyta</taxon>
        <taxon>Embryophyta</taxon>
        <taxon>Tracheophyta</taxon>
        <taxon>Spermatophyta</taxon>
        <taxon>Magnoliopsida</taxon>
        <taxon>Liliopsida</taxon>
        <taxon>Zingiberales</taxon>
        <taxon>Cannaceae</taxon>
        <taxon>Canna</taxon>
    </lineage>
</organism>
<dbReference type="InterPro" id="IPR044741">
    <property type="entry name" value="NsLTP-like"/>
</dbReference>
<feature type="domain" description="Bifunctional inhibitor/plant lipid transfer protein/seed storage helical" evidence="2">
    <location>
        <begin position="89"/>
        <end position="153"/>
    </location>
</feature>
<name>A0AAQ3QK47_9LILI</name>
<accession>A0AAQ3QK47</accession>
<dbReference type="EMBL" id="CP136895">
    <property type="protein sequence ID" value="WOL11055.1"/>
    <property type="molecule type" value="Genomic_DNA"/>
</dbReference>
<keyword evidence="4" id="KW-1185">Reference proteome</keyword>
<dbReference type="PANTHER" id="PTHR33122:SF43">
    <property type="entry name" value="BIFUNCTIONAL INHIBITOR_PLANT LIPID TRANSFER PROTEIN_SEED STORAGE HELICAL DOMAIN-CONTAINING PROTEIN"/>
    <property type="match status" value="1"/>
</dbReference>
<protein>
    <recommendedName>
        <fullName evidence="2">Bifunctional inhibitor/plant lipid transfer protein/seed storage helical domain-containing protein</fullName>
    </recommendedName>
</protein>
<dbReference type="InterPro" id="IPR039265">
    <property type="entry name" value="DIR1-like"/>
</dbReference>
<dbReference type="Proteomes" id="UP001327560">
    <property type="component" value="Chromosome 6"/>
</dbReference>
<sequence length="159" mass="16878">MAAETNQGGHGLDLPTPRDVVACQPCPPSSKNKPNSDSVSVIILCHLKITTMAKYVSAMTISVLLVVVFLISSAVELAGTKESLYNVNNRGFIACMSCMTGASPGPTPSKRCCIALSRADLPCLCKYKDSPVLSQMGIRPDLAKQVSTKCKLSILTECN</sequence>
<dbReference type="AlphaFoldDB" id="A0AAQ3QK47"/>
<evidence type="ECO:0000256" key="1">
    <source>
        <dbReference type="SAM" id="Phobius"/>
    </source>
</evidence>
<dbReference type="Pfam" id="PF14368">
    <property type="entry name" value="LTP_2"/>
    <property type="match status" value="1"/>
</dbReference>
<dbReference type="SUPFAM" id="SSF47699">
    <property type="entry name" value="Bifunctional inhibitor/lipid-transfer protein/seed storage 2S albumin"/>
    <property type="match status" value="1"/>
</dbReference>
<dbReference type="PANTHER" id="PTHR33122">
    <property type="entry name" value="LIPID BINDING PROTEIN-RELATED"/>
    <property type="match status" value="1"/>
</dbReference>
<gene>
    <name evidence="3" type="ORF">Cni_G19816</name>
</gene>
<dbReference type="GO" id="GO:0005504">
    <property type="term" value="F:fatty acid binding"/>
    <property type="evidence" value="ECO:0007669"/>
    <property type="project" value="InterPro"/>
</dbReference>
<feature type="transmembrane region" description="Helical" evidence="1">
    <location>
        <begin position="55"/>
        <end position="75"/>
    </location>
</feature>
<evidence type="ECO:0000259" key="2">
    <source>
        <dbReference type="Pfam" id="PF14368"/>
    </source>
</evidence>
<evidence type="ECO:0000313" key="3">
    <source>
        <dbReference type="EMBL" id="WOL11055.1"/>
    </source>
</evidence>
<proteinExistence type="predicted"/>
<keyword evidence="1" id="KW-0472">Membrane</keyword>
<keyword evidence="1" id="KW-0812">Transmembrane</keyword>
<dbReference type="InterPro" id="IPR016140">
    <property type="entry name" value="Bifunc_inhib/LTP/seed_store"/>
</dbReference>
<reference evidence="3 4" key="1">
    <citation type="submission" date="2023-10" db="EMBL/GenBank/DDBJ databases">
        <title>Chromosome-scale genome assembly provides insights into flower coloration mechanisms of Canna indica.</title>
        <authorList>
            <person name="Li C."/>
        </authorList>
    </citation>
    <scope>NUCLEOTIDE SEQUENCE [LARGE SCALE GENOMIC DNA]</scope>
    <source>
        <tissue evidence="3">Flower</tissue>
    </source>
</reference>
<evidence type="ECO:0000313" key="4">
    <source>
        <dbReference type="Proteomes" id="UP001327560"/>
    </source>
</evidence>
<dbReference type="InterPro" id="IPR036312">
    <property type="entry name" value="Bifun_inhib/LTP/seed_sf"/>
</dbReference>
<keyword evidence="1" id="KW-1133">Transmembrane helix</keyword>